<dbReference type="Proteomes" id="UP000572984">
    <property type="component" value="Unassembled WGS sequence"/>
</dbReference>
<proteinExistence type="predicted"/>
<dbReference type="Pfam" id="PF11367">
    <property type="entry name" value="Tail_completion_gp17"/>
    <property type="match status" value="1"/>
</dbReference>
<dbReference type="InterPro" id="IPR053745">
    <property type="entry name" value="Viral_Tail_Comp_sf"/>
</dbReference>
<reference evidence="1 2" key="1">
    <citation type="submission" date="2020-07" db="EMBL/GenBank/DDBJ databases">
        <title>Draft genome and description of Microvirga mediterraneensis Marseille-Q2068 sp. nov.</title>
        <authorList>
            <person name="Boxberger M."/>
        </authorList>
    </citation>
    <scope>NUCLEOTIDE SEQUENCE [LARGE SCALE GENOMIC DNA]</scope>
    <source>
        <strain evidence="1 2">Marseille-Q2068</strain>
    </source>
</reference>
<accession>A0A838BQU8</accession>
<sequence length="132" mass="14311">MSDPSLALQAAIVAALKATGSPAGANVFDRVPDSNPFPRITVGGGQSVPVDEDCYEGTESYFQIDAWSREVGYPQVKQIASAIRARLHNGDLNLTGHTLELMKIESITFERDPDGLTSRARIQLRALTQPKD</sequence>
<evidence type="ECO:0000313" key="1">
    <source>
        <dbReference type="EMBL" id="MBA1157761.1"/>
    </source>
</evidence>
<comment type="caution">
    <text evidence="1">The sequence shown here is derived from an EMBL/GenBank/DDBJ whole genome shotgun (WGS) entry which is preliminary data.</text>
</comment>
<name>A0A838BQU8_9HYPH</name>
<gene>
    <name evidence="1" type="ORF">H0S73_16745</name>
</gene>
<protein>
    <submittedName>
        <fullName evidence="1">DUF3168 domain-containing protein</fullName>
    </submittedName>
</protein>
<dbReference type="RefSeq" id="WP_181053212.1">
    <property type="nucleotide sequence ID" value="NZ_JACDXJ010000001.1"/>
</dbReference>
<evidence type="ECO:0000313" key="2">
    <source>
        <dbReference type="Proteomes" id="UP000572984"/>
    </source>
</evidence>
<dbReference type="AlphaFoldDB" id="A0A838BQU8"/>
<dbReference type="InterPro" id="IPR021508">
    <property type="entry name" value="Gp17-like"/>
</dbReference>
<organism evidence="1 2">
    <name type="scientific">Microvirga mediterraneensis</name>
    <dbReference type="NCBI Taxonomy" id="2754695"/>
    <lineage>
        <taxon>Bacteria</taxon>
        <taxon>Pseudomonadati</taxon>
        <taxon>Pseudomonadota</taxon>
        <taxon>Alphaproteobacteria</taxon>
        <taxon>Hyphomicrobiales</taxon>
        <taxon>Methylobacteriaceae</taxon>
        <taxon>Microvirga</taxon>
    </lineage>
</organism>
<keyword evidence="2" id="KW-1185">Reference proteome</keyword>
<dbReference type="Gene3D" id="3.30.2000.30">
    <property type="match status" value="1"/>
</dbReference>
<dbReference type="EMBL" id="JACDXJ010000001">
    <property type="protein sequence ID" value="MBA1157761.1"/>
    <property type="molecule type" value="Genomic_DNA"/>
</dbReference>